<dbReference type="RefSeq" id="WP_012944731.1">
    <property type="nucleotide sequence ID" value="NC_013743.1"/>
</dbReference>
<feature type="compositionally biased region" description="Basic and acidic residues" evidence="1">
    <location>
        <begin position="276"/>
        <end position="286"/>
    </location>
</feature>
<dbReference type="STRING" id="543526.Htur_3621"/>
<name>D2RR87_HALTV</name>
<dbReference type="Proteomes" id="UP000001903">
    <property type="component" value="Chromosome"/>
</dbReference>
<gene>
    <name evidence="2" type="ordered locus">Htur_3621</name>
</gene>
<dbReference type="GeneID" id="8744247"/>
<organism evidence="2 3">
    <name type="scientific">Haloterrigena turkmenica (strain ATCC 51198 / DSM 5511 / JCM 9101 / NCIMB 13204 / VKM B-1734 / 4k)</name>
    <name type="common">Halococcus turkmenicus</name>
    <dbReference type="NCBI Taxonomy" id="543526"/>
    <lineage>
        <taxon>Archaea</taxon>
        <taxon>Methanobacteriati</taxon>
        <taxon>Methanobacteriota</taxon>
        <taxon>Stenosarchaea group</taxon>
        <taxon>Halobacteria</taxon>
        <taxon>Halobacteriales</taxon>
        <taxon>Natrialbaceae</taxon>
        <taxon>Haloterrigena</taxon>
    </lineage>
</organism>
<feature type="region of interest" description="Disordered" evidence="1">
    <location>
        <begin position="245"/>
        <end position="410"/>
    </location>
</feature>
<feature type="compositionally biased region" description="Low complexity" evidence="1">
    <location>
        <begin position="294"/>
        <end position="319"/>
    </location>
</feature>
<evidence type="ECO:0000256" key="1">
    <source>
        <dbReference type="SAM" id="MobiDB-lite"/>
    </source>
</evidence>
<dbReference type="KEGG" id="htu:Htur_3621"/>
<dbReference type="AlphaFoldDB" id="D2RR87"/>
<dbReference type="eggNOG" id="arCOG10788">
    <property type="taxonomic scope" value="Archaea"/>
</dbReference>
<dbReference type="EMBL" id="CP001860">
    <property type="protein sequence ID" value="ADB62483.1"/>
    <property type="molecule type" value="Genomic_DNA"/>
</dbReference>
<sequence length="497" mass="52921">METGRADDPDRDVVVCADVLGSFGVTPDDVRAQRREYRTAVPPGQEERSLESILSDVLADARDRTATVRQLVCRSDRGLTCSARYAQRALGRELEAVFDAIGWSFEWTRTGPAENGRDRLELAATDSNGREREATVAYPQTPLADDNLPAVLRAVDERLLAGTDATIVLLSAGADRWRAALVEKGELEALRDRYGERISAFDRPLLPTHDLEAYVPENADDGIGPADATESDPWPAWALERAERRSNPLAGVDETETAAADDGRNSVASLIDEAEPERPSTARTDDAPTDDTSADASGSTQGPLSSAAASTTATSAPSTEAGEFELRGGSPIVSRVHDADSSADASPRDVADSILETERERAAGRADRSDTDGDDESEAEDEDNSSDDGFGTLSGTTKTARVTNDSFGAGEEFATENDRYRALGVALGAGGVVDVEGLLEDDDFLPELPASGPSETRIEFADEFDPAAVPEATASAEQSGFEWVDSGSLETTRLSND</sequence>
<feature type="compositionally biased region" description="Acidic residues" evidence="1">
    <location>
        <begin position="372"/>
        <end position="386"/>
    </location>
</feature>
<evidence type="ECO:0000313" key="2">
    <source>
        <dbReference type="EMBL" id="ADB62483.1"/>
    </source>
</evidence>
<protein>
    <submittedName>
        <fullName evidence="2">Uncharacterized protein</fullName>
    </submittedName>
</protein>
<feature type="compositionally biased region" description="Basic and acidic residues" evidence="1">
    <location>
        <begin position="335"/>
        <end position="371"/>
    </location>
</feature>
<evidence type="ECO:0000313" key="3">
    <source>
        <dbReference type="Proteomes" id="UP000001903"/>
    </source>
</evidence>
<feature type="region of interest" description="Disordered" evidence="1">
    <location>
        <begin position="471"/>
        <end position="497"/>
    </location>
</feature>
<accession>D2RR87</accession>
<dbReference type="OrthoDB" id="157461at2157"/>
<reference evidence="2 3" key="1">
    <citation type="journal article" date="2010" name="Stand. Genomic Sci.">
        <title>Complete genome sequence of Haloterrigena turkmenica type strain (4k).</title>
        <authorList>
            <person name="Saunders E."/>
            <person name="Tindall B.J."/>
            <person name="Fahnrich R."/>
            <person name="Lapidus A."/>
            <person name="Copeland A."/>
            <person name="Del Rio T.G."/>
            <person name="Lucas S."/>
            <person name="Chen F."/>
            <person name="Tice H."/>
            <person name="Cheng J.F."/>
            <person name="Han C."/>
            <person name="Detter J.C."/>
            <person name="Bruce D."/>
            <person name="Goodwin L."/>
            <person name="Chain P."/>
            <person name="Pitluck S."/>
            <person name="Pati A."/>
            <person name="Ivanova N."/>
            <person name="Mavromatis K."/>
            <person name="Chen A."/>
            <person name="Palaniappan K."/>
            <person name="Land M."/>
            <person name="Hauser L."/>
            <person name="Chang Y.J."/>
            <person name="Jeffries C.D."/>
            <person name="Brettin T."/>
            <person name="Rohde M."/>
            <person name="Goker M."/>
            <person name="Bristow J."/>
            <person name="Eisen J.A."/>
            <person name="Markowitz V."/>
            <person name="Hugenholtz P."/>
            <person name="Klenk H.P."/>
            <person name="Kyrpides N.C."/>
        </authorList>
    </citation>
    <scope>NUCLEOTIDE SEQUENCE [LARGE SCALE GENOMIC DNA]</scope>
    <source>
        <strain evidence="3">ATCC 51198 / DSM 5511 / JCM 9101 / NCIMB 13204 / VKM B-1734 / 4k</strain>
    </source>
</reference>
<feature type="compositionally biased region" description="Polar residues" evidence="1">
    <location>
        <begin position="393"/>
        <end position="406"/>
    </location>
</feature>
<feature type="compositionally biased region" description="Polar residues" evidence="1">
    <location>
        <begin position="488"/>
        <end position="497"/>
    </location>
</feature>
<dbReference type="HOGENOM" id="CLU_640329_0_0_2"/>
<keyword evidence="3" id="KW-1185">Reference proteome</keyword>
<proteinExistence type="predicted"/>